<protein>
    <submittedName>
        <fullName evidence="1">Uncharacterized protein</fullName>
    </submittedName>
</protein>
<keyword evidence="2" id="KW-1185">Reference proteome</keyword>
<reference evidence="1 2" key="1">
    <citation type="submission" date="2009-01" db="EMBL/GenBank/DDBJ databases">
        <authorList>
            <person name="Fulton L."/>
            <person name="Clifton S."/>
            <person name="Fulton B."/>
            <person name="Xu J."/>
            <person name="Minx P."/>
            <person name="Pepin K.H."/>
            <person name="Johnson M."/>
            <person name="Bhonagiri V."/>
            <person name="Nash W.E."/>
            <person name="Mardis E.R."/>
            <person name="Wilson R.K."/>
        </authorList>
    </citation>
    <scope>NUCLEOTIDE SEQUENCE [LARGE SCALE GENOMIC DNA]</scope>
    <source>
        <strain evidence="1 2">DSM 5476</strain>
    </source>
</reference>
<evidence type="ECO:0000313" key="2">
    <source>
        <dbReference type="Proteomes" id="UP000003340"/>
    </source>
</evidence>
<accession>C0E8F2</accession>
<dbReference type="EMBL" id="ACEC01000003">
    <property type="protein sequence ID" value="EEG32264.1"/>
    <property type="molecule type" value="Genomic_DNA"/>
</dbReference>
<sequence>MKNKIKVPSAQQPVNGSQWFAMRTDLCGLLFILLSARKSFAKVFLYPL</sequence>
<proteinExistence type="predicted"/>
<dbReference type="Proteomes" id="UP000003340">
    <property type="component" value="Unassembled WGS sequence"/>
</dbReference>
<evidence type="ECO:0000313" key="1">
    <source>
        <dbReference type="EMBL" id="EEG32264.1"/>
    </source>
</evidence>
<dbReference type="HOGENOM" id="CLU_3151304_0_0_9"/>
<organism evidence="1 2">
    <name type="scientific">[Clostridium] methylpentosum DSM 5476</name>
    <dbReference type="NCBI Taxonomy" id="537013"/>
    <lineage>
        <taxon>Bacteria</taxon>
        <taxon>Bacillati</taxon>
        <taxon>Bacillota</taxon>
        <taxon>Clostridia</taxon>
        <taxon>Eubacteriales</taxon>
        <taxon>Oscillospiraceae</taxon>
        <taxon>Oscillospiraceae incertae sedis</taxon>
    </lineage>
</organism>
<dbReference type="AlphaFoldDB" id="C0E8F2"/>
<name>C0E8F2_9FIRM</name>
<dbReference type="STRING" id="537013.CLOSTMETH_00097"/>
<reference evidence="1 2" key="2">
    <citation type="submission" date="2009-02" db="EMBL/GenBank/DDBJ databases">
        <title>Draft genome sequence of Clostridium methylpentosum (DSM 5476).</title>
        <authorList>
            <person name="Sudarsanam P."/>
            <person name="Ley R."/>
            <person name="Guruge J."/>
            <person name="Turnbaugh P.J."/>
            <person name="Mahowald M."/>
            <person name="Liep D."/>
            <person name="Gordon J."/>
        </authorList>
    </citation>
    <scope>NUCLEOTIDE SEQUENCE [LARGE SCALE GENOMIC DNA]</scope>
    <source>
        <strain evidence="1 2">DSM 5476</strain>
    </source>
</reference>
<gene>
    <name evidence="1" type="ORF">CLOSTMETH_00097</name>
</gene>
<comment type="caution">
    <text evidence="1">The sequence shown here is derived from an EMBL/GenBank/DDBJ whole genome shotgun (WGS) entry which is preliminary data.</text>
</comment>